<gene>
    <name evidence="2" type="ORF">DFR76_102589</name>
</gene>
<organism evidence="2 3">
    <name type="scientific">Nocardia pseudobrasiliensis</name>
    <dbReference type="NCBI Taxonomy" id="45979"/>
    <lineage>
        <taxon>Bacteria</taxon>
        <taxon>Bacillati</taxon>
        <taxon>Actinomycetota</taxon>
        <taxon>Actinomycetes</taxon>
        <taxon>Mycobacteriales</taxon>
        <taxon>Nocardiaceae</taxon>
        <taxon>Nocardia</taxon>
    </lineage>
</organism>
<name>A0A370IBS8_9NOCA</name>
<accession>A0A370IBS8</accession>
<evidence type="ECO:0000313" key="2">
    <source>
        <dbReference type="EMBL" id="RDI68188.1"/>
    </source>
</evidence>
<evidence type="ECO:0008006" key="4">
    <source>
        <dbReference type="Google" id="ProtNLM"/>
    </source>
</evidence>
<sequence length="136" mass="13965">MATLGVLATAIALAAPQAGATVTSIRVDHGQSFGSSDPALGAGCSYPVVATTDPGQEVIFVDEADGHPIRGGFQPAVVIADATGTARTTWTPANRGQHRVLVAEFRSDDDFDTYSHRAPYTVGTGITVGPNCVVLP</sequence>
<reference evidence="2 3" key="1">
    <citation type="submission" date="2018-07" db="EMBL/GenBank/DDBJ databases">
        <title>Genomic Encyclopedia of Type Strains, Phase IV (KMG-IV): sequencing the most valuable type-strain genomes for metagenomic binning, comparative biology and taxonomic classification.</title>
        <authorList>
            <person name="Goeker M."/>
        </authorList>
    </citation>
    <scope>NUCLEOTIDE SEQUENCE [LARGE SCALE GENOMIC DNA]</scope>
    <source>
        <strain evidence="2 3">DSM 44290</strain>
    </source>
</reference>
<evidence type="ECO:0000256" key="1">
    <source>
        <dbReference type="SAM" id="SignalP"/>
    </source>
</evidence>
<protein>
    <recommendedName>
        <fullName evidence="4">Secreted protein</fullName>
    </recommendedName>
</protein>
<dbReference type="Proteomes" id="UP000254869">
    <property type="component" value="Unassembled WGS sequence"/>
</dbReference>
<evidence type="ECO:0000313" key="3">
    <source>
        <dbReference type="Proteomes" id="UP000254869"/>
    </source>
</evidence>
<feature type="chain" id="PRO_5017034223" description="Secreted protein" evidence="1">
    <location>
        <begin position="21"/>
        <end position="136"/>
    </location>
</feature>
<keyword evidence="1" id="KW-0732">Signal</keyword>
<proteinExistence type="predicted"/>
<comment type="caution">
    <text evidence="2">The sequence shown here is derived from an EMBL/GenBank/DDBJ whole genome shotgun (WGS) entry which is preliminary data.</text>
</comment>
<feature type="signal peptide" evidence="1">
    <location>
        <begin position="1"/>
        <end position="20"/>
    </location>
</feature>
<dbReference type="EMBL" id="QQBC01000002">
    <property type="protein sequence ID" value="RDI68188.1"/>
    <property type="molecule type" value="Genomic_DNA"/>
</dbReference>
<dbReference type="AlphaFoldDB" id="A0A370IBS8"/>
<keyword evidence="3" id="KW-1185">Reference proteome</keyword>